<dbReference type="GO" id="GO:0003677">
    <property type="term" value="F:DNA binding"/>
    <property type="evidence" value="ECO:0007669"/>
    <property type="project" value="UniProtKB-KW"/>
</dbReference>
<protein>
    <recommendedName>
        <fullName evidence="10">BED-type domain-containing protein</fullName>
    </recommendedName>
</protein>
<keyword evidence="3 9" id="KW-0863">Zinc-finger</keyword>
<keyword evidence="12" id="KW-1185">Reference proteome</keyword>
<dbReference type="GO" id="GO:0046983">
    <property type="term" value="F:protein dimerization activity"/>
    <property type="evidence" value="ECO:0007669"/>
    <property type="project" value="InterPro"/>
</dbReference>
<evidence type="ECO:0000256" key="7">
    <source>
        <dbReference type="ARBA" id="ARBA00023163"/>
    </source>
</evidence>
<evidence type="ECO:0000313" key="12">
    <source>
        <dbReference type="Proteomes" id="UP001108240"/>
    </source>
</evidence>
<dbReference type="SUPFAM" id="SSF140996">
    <property type="entry name" value="Hermes dimerisation domain"/>
    <property type="match status" value="1"/>
</dbReference>
<reference evidence="11" key="2">
    <citation type="submission" date="2025-09" db="UniProtKB">
        <authorList>
            <consortium name="Ensembl"/>
        </authorList>
    </citation>
    <scope>IDENTIFICATION</scope>
</reference>
<dbReference type="PANTHER" id="PTHR46481:SF4">
    <property type="entry name" value="ZINC FINGER BED DOMAIN-CONTAINING PROTEIN 4"/>
    <property type="match status" value="1"/>
</dbReference>
<dbReference type="Ensembl" id="ENSCCRT00000172517.1">
    <property type="protein sequence ID" value="ENSCCRP00000153925.1"/>
    <property type="gene ID" value="ENSCCRG00000075738.1"/>
</dbReference>
<dbReference type="PANTHER" id="PTHR46481">
    <property type="entry name" value="ZINC FINGER BED DOMAIN-CONTAINING PROTEIN 4"/>
    <property type="match status" value="1"/>
</dbReference>
<dbReference type="InterPro" id="IPR036236">
    <property type="entry name" value="Znf_C2H2_sf"/>
</dbReference>
<keyword evidence="4" id="KW-0862">Zinc</keyword>
<evidence type="ECO:0000313" key="11">
    <source>
        <dbReference type="Ensembl" id="ENSCCRP00000153925.1"/>
    </source>
</evidence>
<dbReference type="Pfam" id="PF02892">
    <property type="entry name" value="zf-BED"/>
    <property type="match status" value="1"/>
</dbReference>
<dbReference type="SUPFAM" id="SSF53098">
    <property type="entry name" value="Ribonuclease H-like"/>
    <property type="match status" value="1"/>
</dbReference>
<dbReference type="InterPro" id="IPR052035">
    <property type="entry name" value="ZnF_BED_domain_contain"/>
</dbReference>
<dbReference type="GeneTree" id="ENSGT00940000158431"/>
<dbReference type="GO" id="GO:0008270">
    <property type="term" value="F:zinc ion binding"/>
    <property type="evidence" value="ECO:0007669"/>
    <property type="project" value="UniProtKB-KW"/>
</dbReference>
<proteinExistence type="predicted"/>
<evidence type="ECO:0000256" key="1">
    <source>
        <dbReference type="ARBA" id="ARBA00004123"/>
    </source>
</evidence>
<dbReference type="InterPro" id="IPR008906">
    <property type="entry name" value="HATC_C_dom"/>
</dbReference>
<dbReference type="PROSITE" id="PS50808">
    <property type="entry name" value="ZF_BED"/>
    <property type="match status" value="1"/>
</dbReference>
<comment type="subcellular location">
    <subcellularLocation>
        <location evidence="1">Nucleus</location>
    </subcellularLocation>
</comment>
<keyword evidence="7" id="KW-0804">Transcription</keyword>
<evidence type="ECO:0000256" key="6">
    <source>
        <dbReference type="ARBA" id="ARBA00023125"/>
    </source>
</evidence>
<evidence type="ECO:0000256" key="2">
    <source>
        <dbReference type="ARBA" id="ARBA00022723"/>
    </source>
</evidence>
<feature type="domain" description="BED-type" evidence="10">
    <location>
        <begin position="26"/>
        <end position="88"/>
    </location>
</feature>
<keyword evidence="2" id="KW-0479">Metal-binding</keyword>
<dbReference type="AlphaFoldDB" id="A0A9J8BL29"/>
<dbReference type="SMART" id="SM00614">
    <property type="entry name" value="ZnF_BED"/>
    <property type="match status" value="1"/>
</dbReference>
<reference evidence="11" key="1">
    <citation type="submission" date="2025-08" db="UniProtKB">
        <authorList>
            <consortium name="Ensembl"/>
        </authorList>
    </citation>
    <scope>IDENTIFICATION</scope>
</reference>
<evidence type="ECO:0000256" key="3">
    <source>
        <dbReference type="ARBA" id="ARBA00022771"/>
    </source>
</evidence>
<evidence type="ECO:0000259" key="10">
    <source>
        <dbReference type="PROSITE" id="PS50808"/>
    </source>
</evidence>
<keyword evidence="5" id="KW-0805">Transcription regulation</keyword>
<accession>A0A9J8BL29</accession>
<dbReference type="OMA" id="FKCFAHT"/>
<keyword evidence="6" id="KW-0238">DNA-binding</keyword>
<dbReference type="InterPro" id="IPR012337">
    <property type="entry name" value="RNaseH-like_sf"/>
</dbReference>
<dbReference type="InterPro" id="IPR003656">
    <property type="entry name" value="Znf_BED"/>
</dbReference>
<dbReference type="Proteomes" id="UP001108240">
    <property type="component" value="Unplaced"/>
</dbReference>
<sequence>MWNKSFDSCKDENNKTELEIVPAPAAFKSDVWKHFGFAVSKNAKGEKVVDRQWTMCKHCHSKLRYNTGNTSNMQSHLTTHHPEKFADSLTKKILARAQEITRYIAEYIACDLRPFSAVDGKGFKRLVAKLEPKYQMPSRAHFSQTVFPALYRETKERVMLNLKQSECIAITTDGWTSRATHSYITIKAHVLTSEWEMQYYVLQTRQLSESHTGVNIAQVLKSAVKEWGLDKIGTRIVEAELSPHIRCFAHTLNLASQAGLKVNAVSRLLGRVRRVASFFHRSSTATAVLTTKQKLLNLPVHKLIIDVVTRWNSSLDMVEHYLEQQQAVAAALLSDELRHKSREIDTSDIANAEDLVKILLPIKKATTVLCDELQPTISLISPLKQMIQDSMATDNHDSNAIAPMKVAILKDHTDRYQGEDEKFMQESSALDPRFRTLEHLGSGEREDVFERIKFKASQMQQQVKNVNADQDVLPRSPHPADLDDSSMLPLKKHALEDLLGSSFSSNQVTGGIQVEIDSNCKEALVSLSACPLKWWRDNAGRYPILYSLAKTYLCIPATSVPSERVFSTAGDIVNAQRSLLLPCNVDLLIFLKKNLNIS</sequence>
<dbReference type="Gene3D" id="1.10.10.1070">
    <property type="entry name" value="Zinc finger, BED domain-containing"/>
    <property type="match status" value="1"/>
</dbReference>
<evidence type="ECO:0000256" key="5">
    <source>
        <dbReference type="ARBA" id="ARBA00023015"/>
    </source>
</evidence>
<dbReference type="SUPFAM" id="SSF57667">
    <property type="entry name" value="beta-beta-alpha zinc fingers"/>
    <property type="match status" value="1"/>
</dbReference>
<name>A0A9J8BL29_CYPCA</name>
<dbReference type="Pfam" id="PF05699">
    <property type="entry name" value="Dimer_Tnp_hAT"/>
    <property type="match status" value="1"/>
</dbReference>
<evidence type="ECO:0000256" key="4">
    <source>
        <dbReference type="ARBA" id="ARBA00022833"/>
    </source>
</evidence>
<evidence type="ECO:0000256" key="9">
    <source>
        <dbReference type="PROSITE-ProRule" id="PRU00027"/>
    </source>
</evidence>
<dbReference type="GO" id="GO:0005634">
    <property type="term" value="C:nucleus"/>
    <property type="evidence" value="ECO:0007669"/>
    <property type="project" value="UniProtKB-SubCell"/>
</dbReference>
<evidence type="ECO:0000256" key="8">
    <source>
        <dbReference type="ARBA" id="ARBA00023242"/>
    </source>
</evidence>
<organism evidence="11 12">
    <name type="scientific">Cyprinus carpio carpio</name>
    <dbReference type="NCBI Taxonomy" id="630221"/>
    <lineage>
        <taxon>Eukaryota</taxon>
        <taxon>Metazoa</taxon>
        <taxon>Chordata</taxon>
        <taxon>Craniata</taxon>
        <taxon>Vertebrata</taxon>
        <taxon>Euteleostomi</taxon>
        <taxon>Actinopterygii</taxon>
        <taxon>Neopterygii</taxon>
        <taxon>Teleostei</taxon>
        <taxon>Ostariophysi</taxon>
        <taxon>Cypriniformes</taxon>
        <taxon>Cyprinidae</taxon>
        <taxon>Cyprininae</taxon>
        <taxon>Cyprinus</taxon>
    </lineage>
</organism>
<keyword evidence="8" id="KW-0539">Nucleus</keyword>